<reference evidence="2" key="1">
    <citation type="submission" date="2017-07" db="EMBL/GenBank/DDBJ databases">
        <authorList>
            <person name="Mikheyev A."/>
            <person name="Grau M."/>
        </authorList>
    </citation>
    <scope>NUCLEOTIDE SEQUENCE</scope>
    <source>
        <tissue evidence="2">Venom_gland</tissue>
    </source>
</reference>
<evidence type="ECO:0000313" key="2">
    <source>
        <dbReference type="EMBL" id="LAA21038.1"/>
    </source>
</evidence>
<reference evidence="2" key="2">
    <citation type="submission" date="2017-12" db="EMBL/GenBank/DDBJ databases">
        <title>Coralsnake Venomics: Analyses of Venom Gland Transcriptomes and Proteomes of Six Brazilian Taxa.</title>
        <authorList>
            <person name="Aird S.D."/>
            <person name="Jorge da Silva N."/>
            <person name="Qiu L."/>
            <person name="Villar-Briones A."/>
            <person name="Aparecida-Saddi V."/>
            <person name="Campos-Telles M.P."/>
            <person name="Grau M."/>
            <person name="Mikheyev A.S."/>
        </authorList>
    </citation>
    <scope>NUCLEOTIDE SEQUENCE</scope>
    <source>
        <tissue evidence="2">Venom_gland</tissue>
    </source>
</reference>
<dbReference type="EMBL" id="IACI01021652">
    <property type="protein sequence ID" value="LAA21038.1"/>
    <property type="molecule type" value="Transcribed_RNA"/>
</dbReference>
<protein>
    <submittedName>
        <fullName evidence="2">Uncharacterized protein</fullName>
    </submittedName>
</protein>
<accession>A0A2H6MZ88</accession>
<name>A0A2H6MZ88_9SAUR</name>
<evidence type="ECO:0000256" key="1">
    <source>
        <dbReference type="SAM" id="Phobius"/>
    </source>
</evidence>
<organism evidence="2">
    <name type="scientific">Micrurus carvalhoi</name>
    <dbReference type="NCBI Taxonomy" id="3147026"/>
    <lineage>
        <taxon>Eukaryota</taxon>
        <taxon>Metazoa</taxon>
        <taxon>Chordata</taxon>
        <taxon>Craniata</taxon>
        <taxon>Vertebrata</taxon>
        <taxon>Euteleostomi</taxon>
        <taxon>Lepidosauria</taxon>
        <taxon>Squamata</taxon>
        <taxon>Bifurcata</taxon>
        <taxon>Unidentata</taxon>
        <taxon>Episquamata</taxon>
        <taxon>Toxicofera</taxon>
        <taxon>Serpentes</taxon>
        <taxon>Colubroidea</taxon>
        <taxon>Elapidae</taxon>
        <taxon>Elapinae</taxon>
        <taxon>Micrurus</taxon>
    </lineage>
</organism>
<keyword evidence="1" id="KW-1133">Transmembrane helix</keyword>
<feature type="transmembrane region" description="Helical" evidence="1">
    <location>
        <begin position="39"/>
        <end position="57"/>
    </location>
</feature>
<keyword evidence="1" id="KW-0812">Transmembrane</keyword>
<keyword evidence="1" id="KW-0472">Membrane</keyword>
<proteinExistence type="predicted"/>
<sequence>MENPHLESIQFKVQDAKNGQQMRLLTVVGVVECYMSKSLFTTIIFLPLLALFSLLRLKYLFWGLSNLLEEGLRKCGKLQGNSNHSLQFYQQKSFLLRETHGFIDS</sequence>
<dbReference type="AlphaFoldDB" id="A0A2H6MZ88"/>